<dbReference type="AlphaFoldDB" id="A0AAE3T1P0"/>
<dbReference type="InterPro" id="IPR017592">
    <property type="entry name" value="Pilus_assmbl_Flp-typ_CpaB"/>
</dbReference>
<gene>
    <name evidence="3" type="primary">cpaB</name>
    <name evidence="3" type="ORF">PGB34_17560</name>
</gene>
<dbReference type="SMART" id="SM00858">
    <property type="entry name" value="SAF"/>
    <property type="match status" value="1"/>
</dbReference>
<name>A0AAE3T1P0_9BURK</name>
<dbReference type="CDD" id="cd11614">
    <property type="entry name" value="SAF_CpaB_FlgA_like"/>
    <property type="match status" value="1"/>
</dbReference>
<evidence type="ECO:0000313" key="4">
    <source>
        <dbReference type="Proteomes" id="UP001212602"/>
    </source>
</evidence>
<keyword evidence="4" id="KW-1185">Reference proteome</keyword>
<sequence length="340" mass="35205">MTRFTRIAAIVLLLLALILGAYAWLLGRKPATPAPTPQASQAPAAAPQAQHAVLVAAKPLVAGQPIAQDDVRVVQLPIQLSDGLRDASAAVGRVPVVDLAANTPITEAQLVSGLALRLEPGERAVAVKADEVMGVGNRIRPGDFVDVFFVLKSDNREIAEGQARLLLPRLRVLAFGSASVDGGPAAARSGGGGSRASNDSGPAPQSQQRQEQARTTVLAVPVDEVNRLTLGDANARLVLALRRPDDLQLPDPNLFAALPTALQPLPRKAGEPPRAPLEGLDRAQAGLATADLARGGTPTATRTATAVANTVRTSAPRAAAAPSGQAVEVIRGGQRDTLHY</sequence>
<dbReference type="InterPro" id="IPR013974">
    <property type="entry name" value="SAF"/>
</dbReference>
<evidence type="ECO:0000256" key="1">
    <source>
        <dbReference type="SAM" id="MobiDB-lite"/>
    </source>
</evidence>
<evidence type="ECO:0000313" key="3">
    <source>
        <dbReference type="EMBL" id="MDA7418176.1"/>
    </source>
</evidence>
<feature type="compositionally biased region" description="Polar residues" evidence="1">
    <location>
        <begin position="203"/>
        <end position="215"/>
    </location>
</feature>
<evidence type="ECO:0000259" key="2">
    <source>
        <dbReference type="SMART" id="SM00858"/>
    </source>
</evidence>
<comment type="caution">
    <text evidence="3">The sequence shown here is derived from an EMBL/GenBank/DDBJ whole genome shotgun (WGS) entry which is preliminary data.</text>
</comment>
<protein>
    <submittedName>
        <fullName evidence="3">Flp pilus assembly protein CpaB</fullName>
    </submittedName>
</protein>
<dbReference type="RefSeq" id="WP_271429386.1">
    <property type="nucleotide sequence ID" value="NZ_JAQIPB010000008.1"/>
</dbReference>
<feature type="region of interest" description="Disordered" evidence="1">
    <location>
        <begin position="182"/>
        <end position="215"/>
    </location>
</feature>
<dbReference type="NCBIfam" id="TIGR03177">
    <property type="entry name" value="pilus_cpaB"/>
    <property type="match status" value="1"/>
</dbReference>
<dbReference type="Pfam" id="PF16976">
    <property type="entry name" value="RcpC"/>
    <property type="match status" value="1"/>
</dbReference>
<dbReference type="Pfam" id="PF08666">
    <property type="entry name" value="SAF"/>
    <property type="match status" value="1"/>
</dbReference>
<proteinExistence type="predicted"/>
<organism evidence="3 4">
    <name type="scientific">Xenophilus arseniciresistens</name>
    <dbReference type="NCBI Taxonomy" id="1283306"/>
    <lineage>
        <taxon>Bacteria</taxon>
        <taxon>Pseudomonadati</taxon>
        <taxon>Pseudomonadota</taxon>
        <taxon>Betaproteobacteria</taxon>
        <taxon>Burkholderiales</taxon>
        <taxon>Comamonadaceae</taxon>
        <taxon>Xenophilus</taxon>
    </lineage>
</organism>
<dbReference type="InterPro" id="IPR031571">
    <property type="entry name" value="RcpC_dom"/>
</dbReference>
<reference evidence="3" key="1">
    <citation type="submission" date="2023-01" db="EMBL/GenBank/DDBJ databases">
        <title>Xenophilus mangrovi sp. nov., isolated from soil of Mangrove nature reserve.</title>
        <authorList>
            <person name="Xu S."/>
            <person name="Liu Z."/>
            <person name="Xu Y."/>
        </authorList>
    </citation>
    <scope>NUCLEOTIDE SEQUENCE</scope>
    <source>
        <strain evidence="3">YW8</strain>
    </source>
</reference>
<feature type="domain" description="SAF" evidence="2">
    <location>
        <begin position="51"/>
        <end position="111"/>
    </location>
</feature>
<dbReference type="Proteomes" id="UP001212602">
    <property type="component" value="Unassembled WGS sequence"/>
</dbReference>
<dbReference type="EMBL" id="JAQIPB010000008">
    <property type="protein sequence ID" value="MDA7418176.1"/>
    <property type="molecule type" value="Genomic_DNA"/>
</dbReference>
<accession>A0AAE3T1P0</accession>